<evidence type="ECO:0000313" key="3">
    <source>
        <dbReference type="Proteomes" id="UP001151760"/>
    </source>
</evidence>
<reference evidence="2" key="1">
    <citation type="journal article" date="2022" name="Int. J. Mol. Sci.">
        <title>Draft Genome of Tanacetum Coccineum: Genomic Comparison of Closely Related Tanacetum-Family Plants.</title>
        <authorList>
            <person name="Yamashiro T."/>
            <person name="Shiraishi A."/>
            <person name="Nakayama K."/>
            <person name="Satake H."/>
        </authorList>
    </citation>
    <scope>NUCLEOTIDE SEQUENCE</scope>
</reference>
<name>A0ABQ5D5Z1_9ASTR</name>
<reference evidence="2" key="2">
    <citation type="submission" date="2022-01" db="EMBL/GenBank/DDBJ databases">
        <authorList>
            <person name="Yamashiro T."/>
            <person name="Shiraishi A."/>
            <person name="Satake H."/>
            <person name="Nakayama K."/>
        </authorList>
    </citation>
    <scope>NUCLEOTIDE SEQUENCE</scope>
</reference>
<dbReference type="EMBL" id="BQNB010014799">
    <property type="protein sequence ID" value="GJT32519.1"/>
    <property type="molecule type" value="Genomic_DNA"/>
</dbReference>
<feature type="compositionally biased region" description="Low complexity" evidence="1">
    <location>
        <begin position="1"/>
        <end position="18"/>
    </location>
</feature>
<comment type="caution">
    <text evidence="2">The sequence shown here is derived from an EMBL/GenBank/DDBJ whole genome shotgun (WGS) entry which is preliminary data.</text>
</comment>
<feature type="region of interest" description="Disordered" evidence="1">
    <location>
        <begin position="66"/>
        <end position="118"/>
    </location>
</feature>
<gene>
    <name evidence="2" type="ORF">Tco_0922938</name>
</gene>
<dbReference type="Proteomes" id="UP001151760">
    <property type="component" value="Unassembled WGS sequence"/>
</dbReference>
<evidence type="ECO:0000256" key="1">
    <source>
        <dbReference type="SAM" id="MobiDB-lite"/>
    </source>
</evidence>
<sequence>MIPPTTHIDTTPIPIVSPTIPPSPNYTPASPDYSPASDTDFDSFEDPSSDHIPPLLATLPFLSLTDDSSNNDIPDTPPSPTHVEYSSSDQFSSNDSSRDSSADALSDSTCSRSSSDHSLPHHHWVAVRVVVEAIDREEIETGMRGLRSRLRHWDGYLVQRFHDHTKEILVRHVQVIESVQRDQGYRILAKGQ</sequence>
<feature type="compositionally biased region" description="Low complexity" evidence="1">
    <location>
        <begin position="102"/>
        <end position="113"/>
    </location>
</feature>
<feature type="compositionally biased region" description="Low complexity" evidence="1">
    <location>
        <begin position="86"/>
        <end position="95"/>
    </location>
</feature>
<protein>
    <submittedName>
        <fullName evidence="2">Uncharacterized protein</fullName>
    </submittedName>
</protein>
<evidence type="ECO:0000313" key="2">
    <source>
        <dbReference type="EMBL" id="GJT32519.1"/>
    </source>
</evidence>
<feature type="region of interest" description="Disordered" evidence="1">
    <location>
        <begin position="1"/>
        <end position="52"/>
    </location>
</feature>
<organism evidence="2 3">
    <name type="scientific">Tanacetum coccineum</name>
    <dbReference type="NCBI Taxonomy" id="301880"/>
    <lineage>
        <taxon>Eukaryota</taxon>
        <taxon>Viridiplantae</taxon>
        <taxon>Streptophyta</taxon>
        <taxon>Embryophyta</taxon>
        <taxon>Tracheophyta</taxon>
        <taxon>Spermatophyta</taxon>
        <taxon>Magnoliopsida</taxon>
        <taxon>eudicotyledons</taxon>
        <taxon>Gunneridae</taxon>
        <taxon>Pentapetalae</taxon>
        <taxon>asterids</taxon>
        <taxon>campanulids</taxon>
        <taxon>Asterales</taxon>
        <taxon>Asteraceae</taxon>
        <taxon>Asteroideae</taxon>
        <taxon>Anthemideae</taxon>
        <taxon>Anthemidinae</taxon>
        <taxon>Tanacetum</taxon>
    </lineage>
</organism>
<proteinExistence type="predicted"/>
<accession>A0ABQ5D5Z1</accession>
<keyword evidence="3" id="KW-1185">Reference proteome</keyword>